<comment type="caution">
    <text evidence="2">The sequence shown here is derived from an EMBL/GenBank/DDBJ whole genome shotgun (WGS) entry which is preliminary data.</text>
</comment>
<evidence type="ECO:0000256" key="1">
    <source>
        <dbReference type="SAM" id="Phobius"/>
    </source>
</evidence>
<keyword evidence="1" id="KW-1133">Transmembrane helix</keyword>
<evidence type="ECO:0000313" key="3">
    <source>
        <dbReference type="Proteomes" id="UP000624041"/>
    </source>
</evidence>
<dbReference type="RefSeq" id="WP_194461806.1">
    <property type="nucleotide sequence ID" value="NZ_BMOS01000013.1"/>
</dbReference>
<feature type="transmembrane region" description="Helical" evidence="1">
    <location>
        <begin position="9"/>
        <end position="28"/>
    </location>
</feature>
<reference evidence="2" key="1">
    <citation type="journal article" date="2014" name="Int. J. Syst. Evol. Microbiol.">
        <title>Complete genome sequence of Corynebacterium casei LMG S-19264T (=DSM 44701T), isolated from a smear-ripened cheese.</title>
        <authorList>
            <consortium name="US DOE Joint Genome Institute (JGI-PGF)"/>
            <person name="Walter F."/>
            <person name="Albersmeier A."/>
            <person name="Kalinowski J."/>
            <person name="Ruckert C."/>
        </authorList>
    </citation>
    <scope>NUCLEOTIDE SEQUENCE</scope>
    <source>
        <strain evidence="2">JCM 17251</strain>
    </source>
</reference>
<sequence length="121" mass="14349">MKSSVLKKLFIYIIFPLLIVFVVLPLLSSDSSYFGMVRVEEKEPNDDGYRISVTRLDTEEEVNVHLNDAIFFDADNKRVPINIVWEDIYIGDEYWVSMQKKSVPYRWFSKDNYNLSAFYME</sequence>
<proteinExistence type="predicted"/>
<reference evidence="2" key="2">
    <citation type="submission" date="2020-09" db="EMBL/GenBank/DDBJ databases">
        <authorList>
            <person name="Sun Q."/>
            <person name="Ohkuma M."/>
        </authorList>
    </citation>
    <scope>NUCLEOTIDE SEQUENCE</scope>
    <source>
        <strain evidence="2">JCM 17251</strain>
    </source>
</reference>
<keyword evidence="1" id="KW-0812">Transmembrane</keyword>
<protein>
    <submittedName>
        <fullName evidence="2">Uncharacterized protein</fullName>
    </submittedName>
</protein>
<dbReference type="Proteomes" id="UP000624041">
    <property type="component" value="Unassembled WGS sequence"/>
</dbReference>
<dbReference type="EMBL" id="BMOS01000013">
    <property type="protein sequence ID" value="GGN59064.1"/>
    <property type="molecule type" value="Genomic_DNA"/>
</dbReference>
<accession>A0A917XZ63</accession>
<keyword evidence="3" id="KW-1185">Reference proteome</keyword>
<dbReference type="AlphaFoldDB" id="A0A917XZ63"/>
<organism evidence="2 3">
    <name type="scientific">Oceanobacillus indicireducens</name>
    <dbReference type="NCBI Taxonomy" id="1004261"/>
    <lineage>
        <taxon>Bacteria</taxon>
        <taxon>Bacillati</taxon>
        <taxon>Bacillota</taxon>
        <taxon>Bacilli</taxon>
        <taxon>Bacillales</taxon>
        <taxon>Bacillaceae</taxon>
        <taxon>Oceanobacillus</taxon>
    </lineage>
</organism>
<keyword evidence="1" id="KW-0472">Membrane</keyword>
<evidence type="ECO:0000313" key="2">
    <source>
        <dbReference type="EMBL" id="GGN59064.1"/>
    </source>
</evidence>
<name>A0A917XZ63_9BACI</name>
<gene>
    <name evidence="2" type="ORF">GCM10007971_21790</name>
</gene>